<evidence type="ECO:0000256" key="1">
    <source>
        <dbReference type="ARBA" id="ARBA00038158"/>
    </source>
</evidence>
<dbReference type="Proteomes" id="UP000028524">
    <property type="component" value="Unassembled WGS sequence"/>
</dbReference>
<evidence type="ECO:0000313" key="3">
    <source>
        <dbReference type="Proteomes" id="UP000028524"/>
    </source>
</evidence>
<dbReference type="Pfam" id="PF13489">
    <property type="entry name" value="Methyltransf_23"/>
    <property type="match status" value="1"/>
</dbReference>
<accession>A0A084QNY1</accession>
<dbReference type="OrthoDB" id="3647at2759"/>
<reference evidence="2 3" key="1">
    <citation type="journal article" date="2014" name="BMC Genomics">
        <title>Comparative genome sequencing reveals chemotype-specific gene clusters in the toxigenic black mold Stachybotrys.</title>
        <authorList>
            <person name="Semeiks J."/>
            <person name="Borek D."/>
            <person name="Otwinowski Z."/>
            <person name="Grishin N.V."/>
        </authorList>
    </citation>
    <scope>NUCLEOTIDE SEQUENCE [LARGE SCALE GENOMIC DNA]</scope>
    <source>
        <strain evidence="2 3">IBT 40285</strain>
    </source>
</reference>
<dbReference type="STRING" id="1283841.A0A084QNY1"/>
<dbReference type="InterPro" id="IPR029063">
    <property type="entry name" value="SAM-dependent_MTases_sf"/>
</dbReference>
<evidence type="ECO:0008006" key="4">
    <source>
        <dbReference type="Google" id="ProtNLM"/>
    </source>
</evidence>
<dbReference type="PANTHER" id="PTHR43591">
    <property type="entry name" value="METHYLTRANSFERASE"/>
    <property type="match status" value="1"/>
</dbReference>
<dbReference type="AlphaFoldDB" id="A0A084QNY1"/>
<organism evidence="2 3">
    <name type="scientific">Stachybotrys chlorohalonatus (strain IBT 40285)</name>
    <dbReference type="NCBI Taxonomy" id="1283841"/>
    <lineage>
        <taxon>Eukaryota</taxon>
        <taxon>Fungi</taxon>
        <taxon>Dikarya</taxon>
        <taxon>Ascomycota</taxon>
        <taxon>Pezizomycotina</taxon>
        <taxon>Sordariomycetes</taxon>
        <taxon>Hypocreomycetidae</taxon>
        <taxon>Hypocreales</taxon>
        <taxon>Stachybotryaceae</taxon>
        <taxon>Stachybotrys</taxon>
    </lineage>
</organism>
<keyword evidence="3" id="KW-1185">Reference proteome</keyword>
<comment type="similarity">
    <text evidence="1">Belongs to the methyltransferase superfamily. LaeA methyltransferase family.</text>
</comment>
<dbReference type="Gene3D" id="3.40.50.150">
    <property type="entry name" value="Vaccinia Virus protein VP39"/>
    <property type="match status" value="1"/>
</dbReference>
<proteinExistence type="inferred from homology"/>
<dbReference type="InParanoid" id="A0A084QNY1"/>
<dbReference type="OMA" id="HGPHGFK"/>
<protein>
    <recommendedName>
        <fullName evidence="4">Methyltransferase domain-containing protein</fullName>
    </recommendedName>
</protein>
<dbReference type="PANTHER" id="PTHR43591:SF108">
    <property type="entry name" value="S-ADENOSYL-L-METHIONINE-DEPENDENT METHYLTRANSFERASE"/>
    <property type="match status" value="1"/>
</dbReference>
<evidence type="ECO:0000313" key="2">
    <source>
        <dbReference type="EMBL" id="KFA65666.1"/>
    </source>
</evidence>
<dbReference type="HOGENOM" id="CLU_037990_1_0_1"/>
<dbReference type="EMBL" id="KL660576">
    <property type="protein sequence ID" value="KFA65666.1"/>
    <property type="molecule type" value="Genomic_DNA"/>
</dbReference>
<gene>
    <name evidence="2" type="ORF">S40285_06027</name>
</gene>
<dbReference type="CDD" id="cd02440">
    <property type="entry name" value="AdoMet_MTases"/>
    <property type="match status" value="1"/>
</dbReference>
<sequence>MADTVAANRAHFDGIAADYDKRYAQGLGQLERQFRESEAFIAAKPGGRLLDYACGTGLVSRSLAPPIAECIGIDVSEKMIEAYNAKAKTEVRIIPLFMGRGLRQRPALASAINVGLWPHKRQAFLGDLTDPSDPSPADFAGPEFWNFDIAGVGAGFHHFEDCDLAAKRLVERLCPGGVLFILDFLPHEADFAGSHAGDHGSHHGAHHGAAQHGVKHLGFSHERVKAMFEGAGAGVDFGFKVLEEELVFRRDNGSEMRRKVFLARGNKG</sequence>
<dbReference type="SUPFAM" id="SSF53335">
    <property type="entry name" value="S-adenosyl-L-methionine-dependent methyltransferases"/>
    <property type="match status" value="1"/>
</dbReference>
<name>A0A084QNY1_STAC4</name>